<dbReference type="Pfam" id="PF03641">
    <property type="entry name" value="Lysine_decarbox"/>
    <property type="match status" value="1"/>
</dbReference>
<keyword evidence="2" id="KW-0203">Cytokinin biosynthesis</keyword>
<keyword evidence="4" id="KW-1185">Reference proteome</keyword>
<gene>
    <name evidence="3" type="ORF">A5893_15485</name>
</gene>
<evidence type="ECO:0000313" key="4">
    <source>
        <dbReference type="Proteomes" id="UP000078459"/>
    </source>
</evidence>
<dbReference type="GO" id="GO:0008714">
    <property type="term" value="F:AMP nucleosidase activity"/>
    <property type="evidence" value="ECO:0007669"/>
    <property type="project" value="UniProtKB-EC"/>
</dbReference>
<dbReference type="SUPFAM" id="SSF102405">
    <property type="entry name" value="MCP/YpsA-like"/>
    <property type="match status" value="1"/>
</dbReference>
<comment type="similarity">
    <text evidence="2">Belongs to the LOG family.</text>
</comment>
<organism evidence="3 4">
    <name type="scientific">Pedobacter psychrophilus</name>
    <dbReference type="NCBI Taxonomy" id="1826909"/>
    <lineage>
        <taxon>Bacteria</taxon>
        <taxon>Pseudomonadati</taxon>
        <taxon>Bacteroidota</taxon>
        <taxon>Sphingobacteriia</taxon>
        <taxon>Sphingobacteriales</taxon>
        <taxon>Sphingobacteriaceae</taxon>
        <taxon>Pedobacter</taxon>
    </lineage>
</organism>
<dbReference type="OrthoDB" id="9801098at2"/>
<dbReference type="NCBIfam" id="TIGR00730">
    <property type="entry name" value="Rossman fold protein, TIGR00730 family"/>
    <property type="match status" value="1"/>
</dbReference>
<dbReference type="Gene3D" id="3.40.50.450">
    <property type="match status" value="1"/>
</dbReference>
<keyword evidence="2" id="KW-0378">Hydrolase</keyword>
<dbReference type="InterPro" id="IPR052341">
    <property type="entry name" value="LOG_family_nucleotidases"/>
</dbReference>
<dbReference type="AlphaFoldDB" id="A0A179DCE4"/>
<reference evidence="3 4" key="1">
    <citation type="submission" date="2016-04" db="EMBL/GenBank/DDBJ databases">
        <authorList>
            <person name="Evans L.H."/>
            <person name="Alamgir A."/>
            <person name="Owens N."/>
            <person name="Weber N.D."/>
            <person name="Virtaneva K."/>
            <person name="Barbian K."/>
            <person name="Babar A."/>
            <person name="Rosenke K."/>
        </authorList>
    </citation>
    <scope>NUCLEOTIDE SEQUENCE [LARGE SCALE GENOMIC DNA]</scope>
    <source>
        <strain evidence="3 4">CCM 8644</strain>
    </source>
</reference>
<dbReference type="EMBL" id="LWHJ01000031">
    <property type="protein sequence ID" value="OAQ38199.1"/>
    <property type="molecule type" value="Genomic_DNA"/>
</dbReference>
<dbReference type="FunFam" id="3.40.50.450:FF:000011">
    <property type="entry name" value="TIGR00730 family Rossman fold protein"/>
    <property type="match status" value="1"/>
</dbReference>
<reference evidence="3 4" key="2">
    <citation type="submission" date="2016-06" db="EMBL/GenBank/DDBJ databases">
        <title>Pedobacter psychrophilus sp. nov., isolated from Antarctic fragmentary rock.</title>
        <authorList>
            <person name="Svec P."/>
        </authorList>
    </citation>
    <scope>NUCLEOTIDE SEQUENCE [LARGE SCALE GENOMIC DNA]</scope>
    <source>
        <strain evidence="3 4">CCM 8644</strain>
    </source>
</reference>
<dbReference type="Proteomes" id="UP000078459">
    <property type="component" value="Unassembled WGS sequence"/>
</dbReference>
<dbReference type="GO" id="GO:0005829">
    <property type="term" value="C:cytosol"/>
    <property type="evidence" value="ECO:0007669"/>
    <property type="project" value="TreeGrafter"/>
</dbReference>
<dbReference type="STRING" id="1826909.A5893_15485"/>
<evidence type="ECO:0000256" key="2">
    <source>
        <dbReference type="RuleBase" id="RU363015"/>
    </source>
</evidence>
<dbReference type="EC" id="3.2.2.n1" evidence="2"/>
<comment type="catalytic activity">
    <reaction evidence="1">
        <text>AMP + H2O = D-ribose 5-phosphate + adenine</text>
        <dbReference type="Rhea" id="RHEA:20129"/>
        <dbReference type="ChEBI" id="CHEBI:15377"/>
        <dbReference type="ChEBI" id="CHEBI:16708"/>
        <dbReference type="ChEBI" id="CHEBI:78346"/>
        <dbReference type="ChEBI" id="CHEBI:456215"/>
        <dbReference type="EC" id="3.2.2.4"/>
    </reaction>
</comment>
<accession>A0A179DCE4</accession>
<dbReference type="InterPro" id="IPR005269">
    <property type="entry name" value="LOG"/>
</dbReference>
<dbReference type="GO" id="GO:0009691">
    <property type="term" value="P:cytokinin biosynthetic process"/>
    <property type="evidence" value="ECO:0007669"/>
    <property type="project" value="UniProtKB-UniRule"/>
</dbReference>
<dbReference type="PANTHER" id="PTHR43393">
    <property type="entry name" value="CYTOKININ RIBOSIDE 5'-MONOPHOSPHATE PHOSPHORIBOHYDROLASE"/>
    <property type="match status" value="1"/>
</dbReference>
<protein>
    <recommendedName>
        <fullName evidence="2">Cytokinin riboside 5'-monophosphate phosphoribohydrolase</fullName>
        <ecNumber evidence="2">3.2.2.n1</ecNumber>
    </recommendedName>
</protein>
<evidence type="ECO:0000313" key="3">
    <source>
        <dbReference type="EMBL" id="OAQ38199.1"/>
    </source>
</evidence>
<dbReference type="InterPro" id="IPR031100">
    <property type="entry name" value="LOG_fam"/>
</dbReference>
<dbReference type="RefSeq" id="WP_068823590.1">
    <property type="nucleotide sequence ID" value="NZ_LWHJ01000031.1"/>
</dbReference>
<comment type="caution">
    <text evidence="3">The sequence shown here is derived from an EMBL/GenBank/DDBJ whole genome shotgun (WGS) entry which is preliminary data.</text>
</comment>
<evidence type="ECO:0000256" key="1">
    <source>
        <dbReference type="ARBA" id="ARBA00000274"/>
    </source>
</evidence>
<name>A0A179DCE4_9SPHI</name>
<sequence>MTGEEKIRSAFENRTWQEIKVTDSWQIFKIMAEFVDGFEKLAKIGPCVSIFGSARTKHDNKYYEMAVEIGRLLTERGYGVITGGGPGIMEAGNKGAYEAGGKSVGLNIELPFEQFHNRYIDRDKVLEFDYFFIRKVMFMKYSQGYIGLPGGFGTMDELFEALTLIQTGKIARFPIVLVGISYWSGLIDWIKNSMLETEHNINPEDLNLFRLVDTAEEAAEHIFRFYDKYVLKPNF</sequence>
<proteinExistence type="inferred from homology"/>
<dbReference type="PANTHER" id="PTHR43393:SF3">
    <property type="entry name" value="LYSINE DECARBOXYLASE-LIKE PROTEIN"/>
    <property type="match status" value="1"/>
</dbReference>